<gene>
    <name evidence="8" type="ORF">BXY39_0998</name>
</gene>
<name>A0A3M0CV72_9PROT</name>
<feature type="transmembrane region" description="Helical" evidence="6">
    <location>
        <begin position="6"/>
        <end position="26"/>
    </location>
</feature>
<keyword evidence="3 6" id="KW-0812">Transmembrane</keyword>
<reference evidence="8 9" key="1">
    <citation type="submission" date="2018-10" db="EMBL/GenBank/DDBJ databases">
        <title>Genomic Encyclopedia of Archaeal and Bacterial Type Strains, Phase II (KMG-II): from individual species to whole genera.</title>
        <authorList>
            <person name="Goeker M."/>
        </authorList>
    </citation>
    <scope>NUCLEOTIDE SEQUENCE [LARGE SCALE GENOMIC DNA]</scope>
    <source>
        <strain evidence="8 9">DSM 25217</strain>
    </source>
</reference>
<protein>
    <submittedName>
        <fullName evidence="8">Tight adherence protein B</fullName>
    </submittedName>
</protein>
<dbReference type="OrthoDB" id="9803381at2"/>
<evidence type="ECO:0000256" key="1">
    <source>
        <dbReference type="ARBA" id="ARBA00004651"/>
    </source>
</evidence>
<dbReference type="RefSeq" id="WP_121937665.1">
    <property type="nucleotide sequence ID" value="NZ_REFR01000009.1"/>
</dbReference>
<comment type="caution">
    <text evidence="8">The sequence shown here is derived from an EMBL/GenBank/DDBJ whole genome shotgun (WGS) entry which is preliminary data.</text>
</comment>
<keyword evidence="2" id="KW-1003">Cell membrane</keyword>
<feature type="transmembrane region" description="Helical" evidence="6">
    <location>
        <begin position="125"/>
        <end position="146"/>
    </location>
</feature>
<accession>A0A3M0CV72</accession>
<comment type="subcellular location">
    <subcellularLocation>
        <location evidence="1">Cell membrane</location>
        <topology evidence="1">Multi-pass membrane protein</topology>
    </subcellularLocation>
</comment>
<feature type="transmembrane region" description="Helical" evidence="6">
    <location>
        <begin position="98"/>
        <end position="119"/>
    </location>
</feature>
<feature type="domain" description="Type II secretion system protein GspF" evidence="7">
    <location>
        <begin position="161"/>
        <end position="286"/>
    </location>
</feature>
<dbReference type="PANTHER" id="PTHR35007">
    <property type="entry name" value="INTEGRAL MEMBRANE PROTEIN-RELATED"/>
    <property type="match status" value="1"/>
</dbReference>
<dbReference type="AlphaFoldDB" id="A0A3M0CV72"/>
<keyword evidence="9" id="KW-1185">Reference proteome</keyword>
<dbReference type="Gene3D" id="1.20.81.30">
    <property type="entry name" value="Type II secretion system (T2SS), domain F"/>
    <property type="match status" value="1"/>
</dbReference>
<evidence type="ECO:0000256" key="3">
    <source>
        <dbReference type="ARBA" id="ARBA00022692"/>
    </source>
</evidence>
<dbReference type="InParanoid" id="A0A3M0CV72"/>
<evidence type="ECO:0000256" key="2">
    <source>
        <dbReference type="ARBA" id="ARBA00022475"/>
    </source>
</evidence>
<evidence type="ECO:0000313" key="8">
    <source>
        <dbReference type="EMBL" id="RMB12500.1"/>
    </source>
</evidence>
<dbReference type="GO" id="GO:0005886">
    <property type="term" value="C:plasma membrane"/>
    <property type="evidence" value="ECO:0007669"/>
    <property type="project" value="UniProtKB-SubCell"/>
</dbReference>
<sequence>MNQTVFILALGLMLVMAGSLTALVLGQMDNGRKHTRERLSRLQARFGGQSQGPTHDKPQSIRLDKSQPHGWIDRFAVILPRRDVLALRLARAGLDPSLGQYAGACAVASLAAVMVFSAMDLPLLFALPAGFSLGFGGGHLLVTHLIKRRLALFTKQFPEAIDLMVRGLKSGLPVNECIAGIADELPAPTGLEFRRVTDAMRLGHTLEQALWSASDRLGTTDFKFFVISLSVQKETGGNLGETLGNLAAILRHRQAMKLKVKALSSEAKASAMIVGALPFVMLGLILLLNYDYGIVLFTNPMAIAFAAGALIWMGLGIFVMVRMIRFEV</sequence>
<evidence type="ECO:0000256" key="4">
    <source>
        <dbReference type="ARBA" id="ARBA00022989"/>
    </source>
</evidence>
<dbReference type="EMBL" id="REFR01000009">
    <property type="protein sequence ID" value="RMB12500.1"/>
    <property type="molecule type" value="Genomic_DNA"/>
</dbReference>
<keyword evidence="4 6" id="KW-1133">Transmembrane helix</keyword>
<evidence type="ECO:0000259" key="7">
    <source>
        <dbReference type="Pfam" id="PF00482"/>
    </source>
</evidence>
<organism evidence="8 9">
    <name type="scientific">Eilatimonas milleporae</name>
    <dbReference type="NCBI Taxonomy" id="911205"/>
    <lineage>
        <taxon>Bacteria</taxon>
        <taxon>Pseudomonadati</taxon>
        <taxon>Pseudomonadota</taxon>
        <taxon>Alphaproteobacteria</taxon>
        <taxon>Kordiimonadales</taxon>
        <taxon>Kordiimonadaceae</taxon>
        <taxon>Eilatimonas</taxon>
    </lineage>
</organism>
<dbReference type="InterPro" id="IPR018076">
    <property type="entry name" value="T2SS_GspF_dom"/>
</dbReference>
<evidence type="ECO:0000313" key="9">
    <source>
        <dbReference type="Proteomes" id="UP000271227"/>
    </source>
</evidence>
<dbReference type="PANTHER" id="PTHR35007:SF1">
    <property type="entry name" value="PILUS ASSEMBLY PROTEIN"/>
    <property type="match status" value="1"/>
</dbReference>
<dbReference type="Proteomes" id="UP000271227">
    <property type="component" value="Unassembled WGS sequence"/>
</dbReference>
<proteinExistence type="predicted"/>
<evidence type="ECO:0000256" key="6">
    <source>
        <dbReference type="SAM" id="Phobius"/>
    </source>
</evidence>
<feature type="transmembrane region" description="Helical" evidence="6">
    <location>
        <begin position="269"/>
        <end position="290"/>
    </location>
</feature>
<dbReference type="InterPro" id="IPR042094">
    <property type="entry name" value="T2SS_GspF_sf"/>
</dbReference>
<dbReference type="Pfam" id="PF00482">
    <property type="entry name" value="T2SSF"/>
    <property type="match status" value="1"/>
</dbReference>
<evidence type="ECO:0000256" key="5">
    <source>
        <dbReference type="ARBA" id="ARBA00023136"/>
    </source>
</evidence>
<keyword evidence="5 6" id="KW-0472">Membrane</keyword>
<feature type="transmembrane region" description="Helical" evidence="6">
    <location>
        <begin position="302"/>
        <end position="321"/>
    </location>
</feature>